<name>A0ACC5RD06_9HYPH</name>
<gene>
    <name evidence="1" type="ORF">JHL16_29750</name>
</gene>
<keyword evidence="1" id="KW-0378">Hydrolase</keyword>
<sequence>MRVAVGKLNRIEIDSARLWRDLDASARIGPGRAGGLSRLALSDDDKVMRDTFVSWCKEADLRVRVDAFGNIFARRAGLEESSPAILIGSHLDTQIAGGRYDGILGVLAGLEVIRTLNDHAVATRRPIEVVSWTNEEGVRFQPPMLGSGAFAGIYDPDWVHRQLDGGRATFAAELERIGYLGPDHLCPTQYDSYFELHIEQDDVLDAEGLHVGIVTGGFKSFGLELCVAGENAHSGPTPMRRRRNALVGASLLIARLNEIGWSHEPEGRTTCSRLTVEPNRYGIIPHLAELTVDLRHPDAATAAEMCSQFRDFLPLAALKANVEIAVAREWSFGDVAFDAKLINLVRSVASDLGVSHRHLMSAAGHDAYNISKVIPTVMLFTPCRDGVSHNEREHIEPAYTAPGVNVLLNAVLRRATA</sequence>
<evidence type="ECO:0000313" key="1">
    <source>
        <dbReference type="EMBL" id="MBK1870586.1"/>
    </source>
</evidence>
<organism evidence="1 2">
    <name type="scientific">Taklimakanibacter albus</name>
    <dbReference type="NCBI Taxonomy" id="2800327"/>
    <lineage>
        <taxon>Bacteria</taxon>
        <taxon>Pseudomonadati</taxon>
        <taxon>Pseudomonadota</taxon>
        <taxon>Alphaproteobacteria</taxon>
        <taxon>Hyphomicrobiales</taxon>
        <taxon>Aestuariivirgaceae</taxon>
        <taxon>Taklimakanibacter</taxon>
    </lineage>
</organism>
<evidence type="ECO:0000313" key="2">
    <source>
        <dbReference type="Proteomes" id="UP000616151"/>
    </source>
</evidence>
<protein>
    <submittedName>
        <fullName evidence="1">Zn-dependent hydrolase</fullName>
    </submittedName>
</protein>
<keyword evidence="2" id="KW-1185">Reference proteome</keyword>
<dbReference type="Proteomes" id="UP000616151">
    <property type="component" value="Unassembled WGS sequence"/>
</dbReference>
<proteinExistence type="predicted"/>
<dbReference type="EMBL" id="JAENHL010000008">
    <property type="protein sequence ID" value="MBK1870586.1"/>
    <property type="molecule type" value="Genomic_DNA"/>
</dbReference>
<comment type="caution">
    <text evidence="1">The sequence shown here is derived from an EMBL/GenBank/DDBJ whole genome shotgun (WGS) entry which is preliminary data.</text>
</comment>
<reference evidence="1" key="1">
    <citation type="submission" date="2021-01" db="EMBL/GenBank/DDBJ databases">
        <authorList>
            <person name="Sun Q."/>
        </authorList>
    </citation>
    <scope>NUCLEOTIDE SEQUENCE</scope>
    <source>
        <strain evidence="1">YIM B02566</strain>
    </source>
</reference>
<accession>A0ACC5RD06</accession>